<dbReference type="InterPro" id="IPR006447">
    <property type="entry name" value="Myb_dom_plants"/>
</dbReference>
<dbReference type="GO" id="GO:0003700">
    <property type="term" value="F:DNA-binding transcription factor activity"/>
    <property type="evidence" value="ECO:0007669"/>
    <property type="project" value="InterPro"/>
</dbReference>
<keyword evidence="6" id="KW-1185">Reference proteome</keyword>
<feature type="domain" description="Myb-like" evidence="4">
    <location>
        <begin position="149"/>
        <end position="199"/>
    </location>
</feature>
<proteinExistence type="predicted"/>
<sequence length="298" mass="33459">MYPGLPSTTSNLFTNSANQPNQITHQTIVNNYVNPNAPPPGFAPIQAGFGENYYPNFHGQPAYIYINPANQVHGYQIQNPGFSFHENQVTVNAPFYGQGPAYNYPVEQMRTHDYLVSPQQAQPQGQVQRNTVLQPERPILPEGKSRIYWTPELHEGFTRAVEELGGCFNTTPKAILKRMNMKGIIGITREQVKSHLQNVRNTAPQNSGIPDNEASMTNVTFDSGEFAFAPVIRNTALENKSDPQISDNESHTIMTNAALDSGEFPRVDEYPTNNQSFDSDFEDFEDFEEMLQRFCDGC</sequence>
<reference evidence="5" key="1">
    <citation type="journal article" date="2016" name="Nat. Genet.">
        <title>A high-quality carrot genome assembly provides new insights into carotenoid accumulation and asterid genome evolution.</title>
        <authorList>
            <person name="Iorizzo M."/>
            <person name="Ellison S."/>
            <person name="Senalik D."/>
            <person name="Zeng P."/>
            <person name="Satapoomin P."/>
            <person name="Huang J."/>
            <person name="Bowman M."/>
            <person name="Iovene M."/>
            <person name="Sanseverino W."/>
            <person name="Cavagnaro P."/>
            <person name="Yildiz M."/>
            <person name="Macko-Podgorni A."/>
            <person name="Moranska E."/>
            <person name="Grzebelus E."/>
            <person name="Grzebelus D."/>
            <person name="Ashrafi H."/>
            <person name="Zheng Z."/>
            <person name="Cheng S."/>
            <person name="Spooner D."/>
            <person name="Van Deynze A."/>
            <person name="Simon P."/>
        </authorList>
    </citation>
    <scope>NUCLEOTIDE SEQUENCE</scope>
    <source>
        <tissue evidence="5">Leaf</tissue>
    </source>
</reference>
<organism evidence="5 6">
    <name type="scientific">Daucus carota subsp. sativus</name>
    <name type="common">Carrot</name>
    <dbReference type="NCBI Taxonomy" id="79200"/>
    <lineage>
        <taxon>Eukaryota</taxon>
        <taxon>Viridiplantae</taxon>
        <taxon>Streptophyta</taxon>
        <taxon>Embryophyta</taxon>
        <taxon>Tracheophyta</taxon>
        <taxon>Spermatophyta</taxon>
        <taxon>Magnoliopsida</taxon>
        <taxon>eudicotyledons</taxon>
        <taxon>Gunneridae</taxon>
        <taxon>Pentapetalae</taxon>
        <taxon>asterids</taxon>
        <taxon>campanulids</taxon>
        <taxon>Apiales</taxon>
        <taxon>Apiaceae</taxon>
        <taxon>Apioideae</taxon>
        <taxon>Scandiceae</taxon>
        <taxon>Daucinae</taxon>
        <taxon>Daucus</taxon>
        <taxon>Daucus sect. Daucus</taxon>
    </lineage>
</organism>
<dbReference type="InterPro" id="IPR001005">
    <property type="entry name" value="SANT/Myb"/>
</dbReference>
<keyword evidence="1" id="KW-0805">Transcription regulation</keyword>
<dbReference type="GO" id="GO:0003677">
    <property type="term" value="F:DNA binding"/>
    <property type="evidence" value="ECO:0007669"/>
    <property type="project" value="InterPro"/>
</dbReference>
<dbReference type="PANTHER" id="PTHR31499:SF43">
    <property type="entry name" value="MYB FAMILY TRANSCRIPTION FACTOR APL"/>
    <property type="match status" value="1"/>
</dbReference>
<evidence type="ECO:0000256" key="2">
    <source>
        <dbReference type="ARBA" id="ARBA00023163"/>
    </source>
</evidence>
<dbReference type="KEGG" id="dcr:108194984"/>
<dbReference type="InterPro" id="IPR009057">
    <property type="entry name" value="Homeodomain-like_sf"/>
</dbReference>
<keyword evidence="3" id="KW-0539">Nucleus</keyword>
<dbReference type="InterPro" id="IPR046955">
    <property type="entry name" value="PHR1-like"/>
</dbReference>
<reference evidence="5" key="2">
    <citation type="submission" date="2022-03" db="EMBL/GenBank/DDBJ databases">
        <title>Draft title - Genomic analysis of global carrot germplasm unveils the trajectory of domestication and the origin of high carotenoid orange carrot.</title>
        <authorList>
            <person name="Iorizzo M."/>
            <person name="Ellison S."/>
            <person name="Senalik D."/>
            <person name="Macko-Podgorni A."/>
            <person name="Grzebelus D."/>
            <person name="Bostan H."/>
            <person name="Rolling W."/>
            <person name="Curaba J."/>
            <person name="Simon P."/>
        </authorList>
    </citation>
    <scope>NUCLEOTIDE SEQUENCE</scope>
    <source>
        <tissue evidence="5">Leaf</tissue>
    </source>
</reference>
<dbReference type="Pfam" id="PF00249">
    <property type="entry name" value="Myb_DNA-binding"/>
    <property type="match status" value="1"/>
</dbReference>
<evidence type="ECO:0000256" key="3">
    <source>
        <dbReference type="ARBA" id="ARBA00023242"/>
    </source>
</evidence>
<evidence type="ECO:0000259" key="4">
    <source>
        <dbReference type="Pfam" id="PF00249"/>
    </source>
</evidence>
<accession>A0AAF1B8J3</accession>
<name>A0AAF1B8J3_DAUCS</name>
<dbReference type="Proteomes" id="UP000077755">
    <property type="component" value="Chromosome 7"/>
</dbReference>
<dbReference type="NCBIfam" id="TIGR01557">
    <property type="entry name" value="myb_SHAQKYF"/>
    <property type="match status" value="1"/>
</dbReference>
<dbReference type="SUPFAM" id="SSF46689">
    <property type="entry name" value="Homeodomain-like"/>
    <property type="match status" value="1"/>
</dbReference>
<evidence type="ECO:0000313" key="6">
    <source>
        <dbReference type="Proteomes" id="UP000077755"/>
    </source>
</evidence>
<protein>
    <recommendedName>
        <fullName evidence="4">Myb-like domain-containing protein</fullName>
    </recommendedName>
</protein>
<dbReference type="PANTHER" id="PTHR31499">
    <property type="entry name" value="MYB FAMILY TRANSCRIPTION FACTOR PHL11"/>
    <property type="match status" value="1"/>
</dbReference>
<evidence type="ECO:0000313" key="5">
    <source>
        <dbReference type="EMBL" id="WOH10190.1"/>
    </source>
</evidence>
<gene>
    <name evidence="5" type="ORF">DCAR_0729653</name>
</gene>
<evidence type="ECO:0000256" key="1">
    <source>
        <dbReference type="ARBA" id="ARBA00023015"/>
    </source>
</evidence>
<dbReference type="EMBL" id="CP093349">
    <property type="protein sequence ID" value="WOH10190.1"/>
    <property type="molecule type" value="Genomic_DNA"/>
</dbReference>
<keyword evidence="2" id="KW-0804">Transcription</keyword>
<dbReference type="Gene3D" id="1.10.10.60">
    <property type="entry name" value="Homeodomain-like"/>
    <property type="match status" value="1"/>
</dbReference>
<dbReference type="AlphaFoldDB" id="A0AAF1B8J3"/>